<organism evidence="5 6">
    <name type="scientific">Araneus ventricosus</name>
    <name type="common">Orbweaver spider</name>
    <name type="synonym">Epeira ventricosa</name>
    <dbReference type="NCBI Taxonomy" id="182803"/>
    <lineage>
        <taxon>Eukaryota</taxon>
        <taxon>Metazoa</taxon>
        <taxon>Ecdysozoa</taxon>
        <taxon>Arthropoda</taxon>
        <taxon>Chelicerata</taxon>
        <taxon>Arachnida</taxon>
        <taxon>Araneae</taxon>
        <taxon>Araneomorphae</taxon>
        <taxon>Entelegynae</taxon>
        <taxon>Araneoidea</taxon>
        <taxon>Araneidae</taxon>
        <taxon>Araneus</taxon>
    </lineage>
</organism>
<dbReference type="OrthoDB" id="6651957at2759"/>
<evidence type="ECO:0000256" key="3">
    <source>
        <dbReference type="PROSITE-ProRule" id="PRU00175"/>
    </source>
</evidence>
<dbReference type="AlphaFoldDB" id="A0A4Y2VEZ0"/>
<proteinExistence type="predicted"/>
<accession>A0A4Y2VEZ0</accession>
<keyword evidence="2" id="KW-0862">Zinc</keyword>
<dbReference type="Gene3D" id="3.30.40.10">
    <property type="entry name" value="Zinc/RING finger domain, C3HC4 (zinc finger)"/>
    <property type="match status" value="1"/>
</dbReference>
<dbReference type="SMART" id="SM00184">
    <property type="entry name" value="RING"/>
    <property type="match status" value="1"/>
</dbReference>
<evidence type="ECO:0000259" key="4">
    <source>
        <dbReference type="PROSITE" id="PS50089"/>
    </source>
</evidence>
<dbReference type="InterPro" id="IPR013083">
    <property type="entry name" value="Znf_RING/FYVE/PHD"/>
</dbReference>
<keyword evidence="1 3" id="KW-0479">Metal-binding</keyword>
<dbReference type="SUPFAM" id="SSF57850">
    <property type="entry name" value="RING/U-box"/>
    <property type="match status" value="1"/>
</dbReference>
<evidence type="ECO:0000313" key="6">
    <source>
        <dbReference type="Proteomes" id="UP000499080"/>
    </source>
</evidence>
<keyword evidence="6" id="KW-1185">Reference proteome</keyword>
<dbReference type="PROSITE" id="PS50089">
    <property type="entry name" value="ZF_RING_2"/>
    <property type="match status" value="1"/>
</dbReference>
<evidence type="ECO:0000256" key="1">
    <source>
        <dbReference type="ARBA" id="ARBA00022771"/>
    </source>
</evidence>
<dbReference type="InterPro" id="IPR001841">
    <property type="entry name" value="Znf_RING"/>
</dbReference>
<dbReference type="Proteomes" id="UP000499080">
    <property type="component" value="Unassembled WGS sequence"/>
</dbReference>
<dbReference type="EMBL" id="BGPR01046189">
    <property type="protein sequence ID" value="GBO23151.1"/>
    <property type="molecule type" value="Genomic_DNA"/>
</dbReference>
<evidence type="ECO:0000256" key="2">
    <source>
        <dbReference type="ARBA" id="ARBA00022833"/>
    </source>
</evidence>
<gene>
    <name evidence="5" type="ORF">AVEN_20601_1</name>
</gene>
<feature type="domain" description="RING-type" evidence="4">
    <location>
        <begin position="19"/>
        <end position="61"/>
    </location>
</feature>
<reference evidence="5 6" key="1">
    <citation type="journal article" date="2019" name="Sci. Rep.">
        <title>Orb-weaving spider Araneus ventricosus genome elucidates the spidroin gene catalogue.</title>
        <authorList>
            <person name="Kono N."/>
            <person name="Nakamura H."/>
            <person name="Ohtoshi R."/>
            <person name="Moran D.A.P."/>
            <person name="Shinohara A."/>
            <person name="Yoshida Y."/>
            <person name="Fujiwara M."/>
            <person name="Mori M."/>
            <person name="Tomita M."/>
            <person name="Arakawa K."/>
        </authorList>
    </citation>
    <scope>NUCLEOTIDE SEQUENCE [LARGE SCALE GENOMIC DNA]</scope>
</reference>
<comment type="caution">
    <text evidence="5">The sequence shown here is derived from an EMBL/GenBank/DDBJ whole genome shotgun (WGS) entry which is preliminary data.</text>
</comment>
<protein>
    <recommendedName>
        <fullName evidence="4">RING-type domain-containing protein</fullName>
    </recommendedName>
</protein>
<name>A0A4Y2VEZ0_ARAVE</name>
<keyword evidence="1 3" id="KW-0863">Zinc-finger</keyword>
<evidence type="ECO:0000313" key="5">
    <source>
        <dbReference type="EMBL" id="GBO23151.1"/>
    </source>
</evidence>
<dbReference type="GO" id="GO:0008270">
    <property type="term" value="F:zinc ion binding"/>
    <property type="evidence" value="ECO:0007669"/>
    <property type="project" value="UniProtKB-KW"/>
</dbReference>
<sequence length="131" mass="15710">MSNEKDDIMFLHCREPFYCGFCHHGKLTKTDTTLACGHKFHLGCLVKRYRIQETPSCPQCTDKRPRFQCTHCGLKIRKRRDGIELFCECVYHITCVKSLMQRGTRNCTWCKKRFNHYDYDQMGENFPRRQF</sequence>